<feature type="non-terminal residue" evidence="2">
    <location>
        <position position="55"/>
    </location>
</feature>
<dbReference type="Proteomes" id="UP000265520">
    <property type="component" value="Unassembled WGS sequence"/>
</dbReference>
<dbReference type="EMBL" id="LXQA010649648">
    <property type="protein sequence ID" value="MCI64127.1"/>
    <property type="molecule type" value="Genomic_DNA"/>
</dbReference>
<evidence type="ECO:0000313" key="2">
    <source>
        <dbReference type="EMBL" id="MCI64127.1"/>
    </source>
</evidence>
<comment type="caution">
    <text evidence="2">The sequence shown here is derived from an EMBL/GenBank/DDBJ whole genome shotgun (WGS) entry which is preliminary data.</text>
</comment>
<organism evidence="2 3">
    <name type="scientific">Trifolium medium</name>
    <dbReference type="NCBI Taxonomy" id="97028"/>
    <lineage>
        <taxon>Eukaryota</taxon>
        <taxon>Viridiplantae</taxon>
        <taxon>Streptophyta</taxon>
        <taxon>Embryophyta</taxon>
        <taxon>Tracheophyta</taxon>
        <taxon>Spermatophyta</taxon>
        <taxon>Magnoliopsida</taxon>
        <taxon>eudicotyledons</taxon>
        <taxon>Gunneridae</taxon>
        <taxon>Pentapetalae</taxon>
        <taxon>rosids</taxon>
        <taxon>fabids</taxon>
        <taxon>Fabales</taxon>
        <taxon>Fabaceae</taxon>
        <taxon>Papilionoideae</taxon>
        <taxon>50 kb inversion clade</taxon>
        <taxon>NPAAA clade</taxon>
        <taxon>Hologalegina</taxon>
        <taxon>IRL clade</taxon>
        <taxon>Trifolieae</taxon>
        <taxon>Trifolium</taxon>
    </lineage>
</organism>
<feature type="region of interest" description="Disordered" evidence="1">
    <location>
        <begin position="1"/>
        <end position="55"/>
    </location>
</feature>
<protein>
    <submittedName>
        <fullName evidence="2">Uncharacterized protein</fullName>
    </submittedName>
</protein>
<sequence length="55" mass="6351">MFKDVPGHGYKRGKTATMKTNPPRKKPQEQMSDHVSQHSAQQRNQKSDHMSQHHA</sequence>
<evidence type="ECO:0000256" key="1">
    <source>
        <dbReference type="SAM" id="MobiDB-lite"/>
    </source>
</evidence>
<dbReference type="AlphaFoldDB" id="A0A392TUK6"/>
<proteinExistence type="predicted"/>
<evidence type="ECO:0000313" key="3">
    <source>
        <dbReference type="Proteomes" id="UP000265520"/>
    </source>
</evidence>
<accession>A0A392TUK6</accession>
<name>A0A392TUK6_9FABA</name>
<feature type="compositionally biased region" description="Basic and acidic residues" evidence="1">
    <location>
        <begin position="45"/>
        <end position="55"/>
    </location>
</feature>
<keyword evidence="3" id="KW-1185">Reference proteome</keyword>
<feature type="compositionally biased region" description="Basic and acidic residues" evidence="1">
    <location>
        <begin position="26"/>
        <end position="36"/>
    </location>
</feature>
<reference evidence="2 3" key="1">
    <citation type="journal article" date="2018" name="Front. Plant Sci.">
        <title>Red Clover (Trifolium pratense) and Zigzag Clover (T. medium) - A Picture of Genomic Similarities and Differences.</title>
        <authorList>
            <person name="Dluhosova J."/>
            <person name="Istvanek J."/>
            <person name="Nedelnik J."/>
            <person name="Repkova J."/>
        </authorList>
    </citation>
    <scope>NUCLEOTIDE SEQUENCE [LARGE SCALE GENOMIC DNA]</scope>
    <source>
        <strain evidence="3">cv. 10/8</strain>
        <tissue evidence="2">Leaf</tissue>
    </source>
</reference>